<dbReference type="Gene3D" id="1.20.120.520">
    <property type="entry name" value="nmb1532 protein domain like"/>
    <property type="match status" value="1"/>
</dbReference>
<evidence type="ECO:0000313" key="2">
    <source>
        <dbReference type="EMBL" id="PVH98058.1"/>
    </source>
</evidence>
<organism evidence="2 3">
    <name type="scientific">Periconia macrospinosa</name>
    <dbReference type="NCBI Taxonomy" id="97972"/>
    <lineage>
        <taxon>Eukaryota</taxon>
        <taxon>Fungi</taxon>
        <taxon>Dikarya</taxon>
        <taxon>Ascomycota</taxon>
        <taxon>Pezizomycotina</taxon>
        <taxon>Dothideomycetes</taxon>
        <taxon>Pleosporomycetidae</taxon>
        <taxon>Pleosporales</taxon>
        <taxon>Massarineae</taxon>
        <taxon>Periconiaceae</taxon>
        <taxon>Periconia</taxon>
    </lineage>
</organism>
<keyword evidence="3" id="KW-1185">Reference proteome</keyword>
<dbReference type="STRING" id="97972.A0A2V1DJ09"/>
<evidence type="ECO:0000259" key="1">
    <source>
        <dbReference type="Pfam" id="PF01814"/>
    </source>
</evidence>
<name>A0A2V1DJ09_9PLEO</name>
<reference evidence="2 3" key="1">
    <citation type="journal article" date="2018" name="Sci. Rep.">
        <title>Comparative genomics provides insights into the lifestyle and reveals functional heterogeneity of dark septate endophytic fungi.</title>
        <authorList>
            <person name="Knapp D.G."/>
            <person name="Nemeth J.B."/>
            <person name="Barry K."/>
            <person name="Hainaut M."/>
            <person name="Henrissat B."/>
            <person name="Johnson J."/>
            <person name="Kuo A."/>
            <person name="Lim J.H.P."/>
            <person name="Lipzen A."/>
            <person name="Nolan M."/>
            <person name="Ohm R.A."/>
            <person name="Tamas L."/>
            <person name="Grigoriev I.V."/>
            <person name="Spatafora J.W."/>
            <person name="Nagy L.G."/>
            <person name="Kovacs G.M."/>
        </authorList>
    </citation>
    <scope>NUCLEOTIDE SEQUENCE [LARGE SCALE GENOMIC DNA]</scope>
    <source>
        <strain evidence="2 3">DSE2036</strain>
    </source>
</reference>
<dbReference type="InterPro" id="IPR053206">
    <property type="entry name" value="Dimeric_xanthone_biosynth"/>
</dbReference>
<protein>
    <recommendedName>
        <fullName evidence="1">Hemerythrin-like domain-containing protein</fullName>
    </recommendedName>
</protein>
<sequence length="269" mass="30487">MAAKPRSSTKPWADGPCPLITTPQHETNKTDIFTLGATHMAHIHNAILRGYNSIYLQAPHVTDEDKPEFIGYAQTWFRFVKSHHDDEEQELFPQVEEVVGTKGIWKETHKEHEAFLTGLTRFNDYLNQLPEPFDFDGFELRRIMSTFQTPFSAHFHSEIATIASFADLPTAPEPSSVKATQAASVFKIWGKKTVMKTGATDGVPFLLLNLDATYEEGKWAAWPPMPPPVRWGLVNVGGAYHWGRWKFASCDAKGNPRELYALQFPENRK</sequence>
<dbReference type="PANTHER" id="PTHR38048:SF2">
    <property type="entry name" value="HEMERYTHRIN-LIKE DOMAIN-CONTAINING PROTEIN"/>
    <property type="match status" value="1"/>
</dbReference>
<dbReference type="Proteomes" id="UP000244855">
    <property type="component" value="Unassembled WGS sequence"/>
</dbReference>
<dbReference type="AlphaFoldDB" id="A0A2V1DJ09"/>
<accession>A0A2V1DJ09</accession>
<dbReference type="EMBL" id="KZ805422">
    <property type="protein sequence ID" value="PVH98058.1"/>
    <property type="molecule type" value="Genomic_DNA"/>
</dbReference>
<dbReference type="CDD" id="cd12108">
    <property type="entry name" value="Hr-like"/>
    <property type="match status" value="1"/>
</dbReference>
<evidence type="ECO:0000313" key="3">
    <source>
        <dbReference type="Proteomes" id="UP000244855"/>
    </source>
</evidence>
<gene>
    <name evidence="2" type="ORF">DM02DRAFT_673675</name>
</gene>
<feature type="domain" description="Hemerythrin-like" evidence="1">
    <location>
        <begin position="38"/>
        <end position="159"/>
    </location>
</feature>
<proteinExistence type="predicted"/>
<dbReference type="OrthoDB" id="58416at2759"/>
<dbReference type="InterPro" id="IPR012312">
    <property type="entry name" value="Hemerythrin-like"/>
</dbReference>
<dbReference type="PANTHER" id="PTHR38048">
    <property type="entry name" value="EXPRESSED PROTEIN"/>
    <property type="match status" value="1"/>
</dbReference>
<dbReference type="Pfam" id="PF01814">
    <property type="entry name" value="Hemerythrin"/>
    <property type="match status" value="1"/>
</dbReference>